<keyword evidence="2" id="KW-1185">Reference proteome</keyword>
<accession>A0A067L1C3</accession>
<dbReference type="Proteomes" id="UP000027138">
    <property type="component" value="Unassembled WGS sequence"/>
</dbReference>
<protein>
    <submittedName>
        <fullName evidence="1">Uncharacterized protein</fullName>
    </submittedName>
</protein>
<reference evidence="1 2" key="1">
    <citation type="journal article" date="2014" name="PLoS ONE">
        <title>Global Analysis of Gene Expression Profiles in Physic Nut (Jatropha curcas L.) Seedlings Exposed to Salt Stress.</title>
        <authorList>
            <person name="Zhang L."/>
            <person name="Zhang C."/>
            <person name="Wu P."/>
            <person name="Chen Y."/>
            <person name="Li M."/>
            <person name="Jiang H."/>
            <person name="Wu G."/>
        </authorList>
    </citation>
    <scope>NUCLEOTIDE SEQUENCE [LARGE SCALE GENOMIC DNA]</scope>
    <source>
        <strain evidence="2">cv. GZQX0401</strain>
        <tissue evidence="1">Young leaves</tissue>
    </source>
</reference>
<name>A0A067L1C3_JATCU</name>
<proteinExistence type="predicted"/>
<sequence length="134" mass="15401">MSQSIRPNKSLPPQNDTISGFHKRFRAFGVRIAKFWAKIDFPATVDGRGLATGCWDEVGHHELVRRSMRPLAVWETGALCAPDDMIWIIWINHRVASCWYGKEKREWKTNERVGQVRIRPVGHVWGIGSLVHTL</sequence>
<gene>
    <name evidence="1" type="ORF">JCGZ_02932</name>
</gene>
<dbReference type="EMBL" id="KK914309">
    <property type="protein sequence ID" value="KDP42202.1"/>
    <property type="molecule type" value="Genomic_DNA"/>
</dbReference>
<evidence type="ECO:0000313" key="1">
    <source>
        <dbReference type="EMBL" id="KDP42202.1"/>
    </source>
</evidence>
<evidence type="ECO:0000313" key="2">
    <source>
        <dbReference type="Proteomes" id="UP000027138"/>
    </source>
</evidence>
<dbReference type="AlphaFoldDB" id="A0A067L1C3"/>
<organism evidence="1 2">
    <name type="scientific">Jatropha curcas</name>
    <name type="common">Barbados nut</name>
    <dbReference type="NCBI Taxonomy" id="180498"/>
    <lineage>
        <taxon>Eukaryota</taxon>
        <taxon>Viridiplantae</taxon>
        <taxon>Streptophyta</taxon>
        <taxon>Embryophyta</taxon>
        <taxon>Tracheophyta</taxon>
        <taxon>Spermatophyta</taxon>
        <taxon>Magnoliopsida</taxon>
        <taxon>eudicotyledons</taxon>
        <taxon>Gunneridae</taxon>
        <taxon>Pentapetalae</taxon>
        <taxon>rosids</taxon>
        <taxon>fabids</taxon>
        <taxon>Malpighiales</taxon>
        <taxon>Euphorbiaceae</taxon>
        <taxon>Crotonoideae</taxon>
        <taxon>Jatropheae</taxon>
        <taxon>Jatropha</taxon>
    </lineage>
</organism>